<dbReference type="STRING" id="1121939.L861_04815"/>
<accession>S2KMV4</accession>
<organism evidence="1 2">
    <name type="scientific">Litchfieldella anticariensis (strain DSM 16096 / CECT 5854 / CIP 108499 / LMG 22089 / FP35)</name>
    <name type="common">Halomonas anticariensis</name>
    <dbReference type="NCBI Taxonomy" id="1121939"/>
    <lineage>
        <taxon>Bacteria</taxon>
        <taxon>Pseudomonadati</taxon>
        <taxon>Pseudomonadota</taxon>
        <taxon>Gammaproteobacteria</taxon>
        <taxon>Oceanospirillales</taxon>
        <taxon>Halomonadaceae</taxon>
        <taxon>Litchfieldella</taxon>
    </lineage>
</organism>
<name>S2KMV4_LITA3</name>
<dbReference type="EMBL" id="ASTJ01000019">
    <property type="protein sequence ID" value="EPC03255.1"/>
    <property type="molecule type" value="Genomic_DNA"/>
</dbReference>
<reference evidence="1 2" key="1">
    <citation type="journal article" date="2013" name="Genome Announc.">
        <title>Draft genome sequence of the moderately halophilic gammaproteobacterium Halomonas anticariensis FP35.</title>
        <authorList>
            <person name="Tahrioui A."/>
            <person name="Quesada E."/>
            <person name="Llamas I."/>
        </authorList>
    </citation>
    <scope>NUCLEOTIDE SEQUENCE [LARGE SCALE GENOMIC DNA]</scope>
    <source>
        <strain evidence="2">DSM 16096 / CECT 5854 / LMG 22089 / FP35</strain>
    </source>
</reference>
<dbReference type="AlphaFoldDB" id="S2KMV4"/>
<protein>
    <submittedName>
        <fullName evidence="1">Uncharacterized protein</fullName>
    </submittedName>
</protein>
<keyword evidence="2" id="KW-1185">Reference proteome</keyword>
<comment type="caution">
    <text evidence="1">The sequence shown here is derived from an EMBL/GenBank/DDBJ whole genome shotgun (WGS) entry which is preliminary data.</text>
</comment>
<gene>
    <name evidence="1" type="ORF">L861_04815</name>
</gene>
<dbReference type="Proteomes" id="UP000014463">
    <property type="component" value="Unassembled WGS sequence"/>
</dbReference>
<evidence type="ECO:0000313" key="1">
    <source>
        <dbReference type="EMBL" id="EPC03255.1"/>
    </source>
</evidence>
<evidence type="ECO:0000313" key="2">
    <source>
        <dbReference type="Proteomes" id="UP000014463"/>
    </source>
</evidence>
<proteinExistence type="predicted"/>
<sequence>MEMTPYVTALPDGEACLAVQPVLGGKLGIAAGEGHRQLEWLR</sequence>